<reference evidence="4" key="1">
    <citation type="journal article" date="2017" name="Genome Biol.">
        <title>Comparative genomics reveals high biological diversity and specific adaptations in the industrially and medically important fungal genus Aspergillus.</title>
        <authorList>
            <person name="de Vries R.P."/>
            <person name="Riley R."/>
            <person name="Wiebenga A."/>
            <person name="Aguilar-Osorio G."/>
            <person name="Amillis S."/>
            <person name="Uchima C.A."/>
            <person name="Anderluh G."/>
            <person name="Asadollahi M."/>
            <person name="Askin M."/>
            <person name="Barry K."/>
            <person name="Battaglia E."/>
            <person name="Bayram O."/>
            <person name="Benocci T."/>
            <person name="Braus-Stromeyer S.A."/>
            <person name="Caldana C."/>
            <person name="Canovas D."/>
            <person name="Cerqueira G.C."/>
            <person name="Chen F."/>
            <person name="Chen W."/>
            <person name="Choi C."/>
            <person name="Clum A."/>
            <person name="Dos Santos R.A."/>
            <person name="Damasio A.R."/>
            <person name="Diallinas G."/>
            <person name="Emri T."/>
            <person name="Fekete E."/>
            <person name="Flipphi M."/>
            <person name="Freyberg S."/>
            <person name="Gallo A."/>
            <person name="Gournas C."/>
            <person name="Habgood R."/>
            <person name="Hainaut M."/>
            <person name="Harispe M.L."/>
            <person name="Henrissat B."/>
            <person name="Hilden K.S."/>
            <person name="Hope R."/>
            <person name="Hossain A."/>
            <person name="Karabika E."/>
            <person name="Karaffa L."/>
            <person name="Karanyi Z."/>
            <person name="Krasevec N."/>
            <person name="Kuo A."/>
            <person name="Kusch H."/>
            <person name="LaButti K."/>
            <person name="Lagendijk E.L."/>
            <person name="Lapidus A."/>
            <person name="Levasseur A."/>
            <person name="Lindquist E."/>
            <person name="Lipzen A."/>
            <person name="Logrieco A.F."/>
            <person name="MacCabe A."/>
            <person name="Maekelae M.R."/>
            <person name="Malavazi I."/>
            <person name="Melin P."/>
            <person name="Meyer V."/>
            <person name="Mielnichuk N."/>
            <person name="Miskei M."/>
            <person name="Molnar A.P."/>
            <person name="Mule G."/>
            <person name="Ngan C.Y."/>
            <person name="Orejas M."/>
            <person name="Orosz E."/>
            <person name="Ouedraogo J.P."/>
            <person name="Overkamp K.M."/>
            <person name="Park H.-S."/>
            <person name="Perrone G."/>
            <person name="Piumi F."/>
            <person name="Punt P.J."/>
            <person name="Ram A.F."/>
            <person name="Ramon A."/>
            <person name="Rauscher S."/>
            <person name="Record E."/>
            <person name="Riano-Pachon D.M."/>
            <person name="Robert V."/>
            <person name="Roehrig J."/>
            <person name="Ruller R."/>
            <person name="Salamov A."/>
            <person name="Salih N.S."/>
            <person name="Samson R.A."/>
            <person name="Sandor E."/>
            <person name="Sanguinetti M."/>
            <person name="Schuetze T."/>
            <person name="Sepcic K."/>
            <person name="Shelest E."/>
            <person name="Sherlock G."/>
            <person name="Sophianopoulou V."/>
            <person name="Squina F.M."/>
            <person name="Sun H."/>
            <person name="Susca A."/>
            <person name="Todd R.B."/>
            <person name="Tsang A."/>
            <person name="Unkles S.E."/>
            <person name="van de Wiele N."/>
            <person name="van Rossen-Uffink D."/>
            <person name="Oliveira J.V."/>
            <person name="Vesth T.C."/>
            <person name="Visser J."/>
            <person name="Yu J.-H."/>
            <person name="Zhou M."/>
            <person name="Andersen M.R."/>
            <person name="Archer D.B."/>
            <person name="Baker S.E."/>
            <person name="Benoit I."/>
            <person name="Brakhage A.A."/>
            <person name="Braus G.H."/>
            <person name="Fischer R."/>
            <person name="Frisvad J.C."/>
            <person name="Goldman G.H."/>
            <person name="Houbraken J."/>
            <person name="Oakley B."/>
            <person name="Pocsi I."/>
            <person name="Scazzocchio C."/>
            <person name="Seiboth B."/>
            <person name="vanKuyk P.A."/>
            <person name="Wortman J."/>
            <person name="Dyer P.S."/>
            <person name="Grigoriev I.V."/>
        </authorList>
    </citation>
    <scope>NUCLEOTIDE SEQUENCE [LARGE SCALE GENOMIC DNA]</scope>
    <source>
        <strain evidence="4">CBS 506.65</strain>
    </source>
</reference>
<evidence type="ECO:0000313" key="4">
    <source>
        <dbReference type="Proteomes" id="UP000184188"/>
    </source>
</evidence>
<evidence type="ECO:0000313" key="3">
    <source>
        <dbReference type="EMBL" id="OJJ42787.1"/>
    </source>
</evidence>
<dbReference type="EMBL" id="KV878356">
    <property type="protein sequence ID" value="OJJ42787.1"/>
    <property type="molecule type" value="Genomic_DNA"/>
</dbReference>
<sequence length="182" mass="20617">MVQILLEAGADPNIKAKYGRTPLMGATVGGSIRIVKVLLEAPTLDREATDNFGRTALMEAVARNRPRILELLSWPGEGRMMHPSTVSNELTNGVLSEYKDLSDYDVPPEYDHISCDVCRIDTSLYDAYHCLICHEGKFHICEECKKWGARSLYGTFKKILLGQVYEGDYGKRLEWNRIGYRK</sequence>
<dbReference type="InterPro" id="IPR002110">
    <property type="entry name" value="Ankyrin_rpt"/>
</dbReference>
<dbReference type="Gene3D" id="1.25.40.20">
    <property type="entry name" value="Ankyrin repeat-containing domain"/>
    <property type="match status" value="1"/>
</dbReference>
<keyword evidence="1" id="KW-0677">Repeat</keyword>
<keyword evidence="2" id="KW-0040">ANK repeat</keyword>
<name>A0A1L9S6L1_9EURO</name>
<dbReference type="SUPFAM" id="SSF57850">
    <property type="entry name" value="RING/U-box"/>
    <property type="match status" value="1"/>
</dbReference>
<dbReference type="SUPFAM" id="SSF48403">
    <property type="entry name" value="Ankyrin repeat"/>
    <property type="match status" value="1"/>
</dbReference>
<gene>
    <name evidence="3" type="ORF">ASPZODRAFT_136921</name>
</gene>
<proteinExistence type="predicted"/>
<dbReference type="STRING" id="1073090.A0A1L9S6L1"/>
<keyword evidence="4" id="KW-1185">Reference proteome</keyword>
<dbReference type="RefSeq" id="XP_022577297.1">
    <property type="nucleotide sequence ID" value="XM_022724171.1"/>
</dbReference>
<accession>A0A1L9S6L1</accession>
<organism evidence="3 4">
    <name type="scientific">Penicilliopsis zonata CBS 506.65</name>
    <dbReference type="NCBI Taxonomy" id="1073090"/>
    <lineage>
        <taxon>Eukaryota</taxon>
        <taxon>Fungi</taxon>
        <taxon>Dikarya</taxon>
        <taxon>Ascomycota</taxon>
        <taxon>Pezizomycotina</taxon>
        <taxon>Eurotiomycetes</taxon>
        <taxon>Eurotiomycetidae</taxon>
        <taxon>Eurotiales</taxon>
        <taxon>Aspergillaceae</taxon>
        <taxon>Penicilliopsis</taxon>
    </lineage>
</organism>
<protein>
    <submittedName>
        <fullName evidence="3">Uncharacterized protein</fullName>
    </submittedName>
</protein>
<dbReference type="AlphaFoldDB" id="A0A1L9S6L1"/>
<evidence type="ECO:0000256" key="1">
    <source>
        <dbReference type="ARBA" id="ARBA00022737"/>
    </source>
</evidence>
<dbReference type="OrthoDB" id="4503265at2759"/>
<evidence type="ECO:0000256" key="2">
    <source>
        <dbReference type="ARBA" id="ARBA00023043"/>
    </source>
</evidence>
<dbReference type="Proteomes" id="UP000184188">
    <property type="component" value="Unassembled WGS sequence"/>
</dbReference>
<dbReference type="VEuPathDB" id="FungiDB:ASPZODRAFT_136921"/>
<dbReference type="PANTHER" id="PTHR24173">
    <property type="entry name" value="ANKYRIN REPEAT CONTAINING"/>
    <property type="match status" value="1"/>
</dbReference>
<dbReference type="GeneID" id="34610636"/>
<dbReference type="InterPro" id="IPR036770">
    <property type="entry name" value="Ankyrin_rpt-contain_sf"/>
</dbReference>
<dbReference type="Pfam" id="PF12796">
    <property type="entry name" value="Ank_2"/>
    <property type="match status" value="1"/>
</dbReference>
<dbReference type="PANTHER" id="PTHR24173:SF74">
    <property type="entry name" value="ANKYRIN REPEAT DOMAIN-CONTAINING PROTEIN 16"/>
    <property type="match status" value="1"/>
</dbReference>